<dbReference type="PROSITE" id="PS51257">
    <property type="entry name" value="PROKAR_LIPOPROTEIN"/>
    <property type="match status" value="1"/>
</dbReference>
<keyword evidence="1" id="KW-0175">Coiled coil</keyword>
<accession>A0A764Z2D9</accession>
<organism evidence="2">
    <name type="scientific">Salmonella enterica</name>
    <name type="common">Salmonella choleraesuis</name>
    <dbReference type="NCBI Taxonomy" id="28901"/>
    <lineage>
        <taxon>Bacteria</taxon>
        <taxon>Pseudomonadati</taxon>
        <taxon>Pseudomonadota</taxon>
        <taxon>Gammaproteobacteria</taxon>
        <taxon>Enterobacterales</taxon>
        <taxon>Enterobacteriaceae</taxon>
        <taxon>Salmonella</taxon>
    </lineage>
</organism>
<protein>
    <recommendedName>
        <fullName evidence="3">Lipoprotein</fullName>
    </recommendedName>
</protein>
<gene>
    <name evidence="2" type="ORF">G8577_004783</name>
</gene>
<evidence type="ECO:0000313" key="2">
    <source>
        <dbReference type="EMBL" id="HAG5258507.1"/>
    </source>
</evidence>
<evidence type="ECO:0000256" key="1">
    <source>
        <dbReference type="SAM" id="Coils"/>
    </source>
</evidence>
<feature type="coiled-coil region" evidence="1">
    <location>
        <begin position="23"/>
        <end position="50"/>
    </location>
</feature>
<proteinExistence type="predicted"/>
<reference evidence="2" key="2">
    <citation type="submission" date="2020-02" db="EMBL/GenBank/DDBJ databases">
        <authorList>
            <consortium name="NCBI Pathogen Detection Project"/>
        </authorList>
    </citation>
    <scope>NUCLEOTIDE SEQUENCE</scope>
    <source>
        <strain evidence="2">MA.CK_98/00001034</strain>
    </source>
</reference>
<evidence type="ECO:0008006" key="3">
    <source>
        <dbReference type="Google" id="ProtNLM"/>
    </source>
</evidence>
<sequence>MKKLIPAIIATALLSGCATQNDAVELSNRISDQQKQINALSVRLQSAEYRLSKQESAFRAEQTQNGSYCYLNGVKYSQGTMYAGRICDASSGSAAWRVYTHR</sequence>
<dbReference type="EMBL" id="DAAYPZ010000022">
    <property type="protein sequence ID" value="HAG5258507.1"/>
    <property type="molecule type" value="Genomic_DNA"/>
</dbReference>
<comment type="caution">
    <text evidence="2">The sequence shown here is derived from an EMBL/GenBank/DDBJ whole genome shotgun (WGS) entry which is preliminary data.</text>
</comment>
<reference evidence="2" key="1">
    <citation type="journal article" date="2018" name="Genome Biol.">
        <title>SKESA: strategic k-mer extension for scrupulous assemblies.</title>
        <authorList>
            <person name="Souvorov A."/>
            <person name="Agarwala R."/>
            <person name="Lipman D.J."/>
        </authorList>
    </citation>
    <scope>NUCLEOTIDE SEQUENCE</scope>
    <source>
        <strain evidence="2">MA.CK_98/00001034</strain>
    </source>
</reference>
<dbReference type="AlphaFoldDB" id="A0A764Z2D9"/>
<name>A0A764Z2D9_SALER</name>